<name>A0A1D8JH02_9BACL</name>
<dbReference type="KEGG" id="surl:BI350_10940"/>
<keyword evidence="1 3" id="KW-0808">Transferase</keyword>
<keyword evidence="4" id="KW-1185">Reference proteome</keyword>
<dbReference type="AlphaFoldDB" id="A0A1D8JH02"/>
<gene>
    <name evidence="3" type="ORF">BI350_10940</name>
</gene>
<dbReference type="EC" id="2.6.1.-" evidence="1"/>
<evidence type="ECO:0000313" key="4">
    <source>
        <dbReference type="Proteomes" id="UP000185746"/>
    </source>
</evidence>
<dbReference type="PROSITE" id="PS00105">
    <property type="entry name" value="AA_TRANSFER_CLASS_1"/>
    <property type="match status" value="1"/>
</dbReference>
<dbReference type="Proteomes" id="UP000185746">
    <property type="component" value="Chromosome"/>
</dbReference>
<dbReference type="RefSeq" id="WP_075528147.1">
    <property type="nucleotide sequence ID" value="NZ_CP017560.1"/>
</dbReference>
<accession>A0A1D8JH02</accession>
<feature type="domain" description="Aminotransferase class I/classII large" evidence="2">
    <location>
        <begin position="50"/>
        <end position="365"/>
    </location>
</feature>
<dbReference type="InterPro" id="IPR004839">
    <property type="entry name" value="Aminotransferase_I/II_large"/>
</dbReference>
<protein>
    <recommendedName>
        <fullName evidence="1">Aminotransferase</fullName>
        <ecNumber evidence="1">2.6.1.-</ecNumber>
    </recommendedName>
</protein>
<dbReference type="InterPro" id="IPR015422">
    <property type="entry name" value="PyrdxlP-dep_Trfase_small"/>
</dbReference>
<organism evidence="3 4">
    <name type="scientific">Sporosarcina ureilytica</name>
    <dbReference type="NCBI Taxonomy" id="298596"/>
    <lineage>
        <taxon>Bacteria</taxon>
        <taxon>Bacillati</taxon>
        <taxon>Bacillota</taxon>
        <taxon>Bacilli</taxon>
        <taxon>Bacillales</taxon>
        <taxon>Caryophanaceae</taxon>
        <taxon>Sporosarcina</taxon>
    </lineage>
</organism>
<reference evidence="3 4" key="1">
    <citation type="submission" date="2016-09" db="EMBL/GenBank/DDBJ databases">
        <title>Complete genome sequence of the Lysinibacillus sphaericus LMG 22257, a specie of Bacillus with ureolytic activity that can effectively biodeposit calcium carbonate.</title>
        <authorList>
            <person name="Yan W."/>
        </authorList>
    </citation>
    <scope>NUCLEOTIDE SEQUENCE [LARGE SCALE GENOMIC DNA]</scope>
    <source>
        <strain evidence="3 4">LMG 22257</strain>
    </source>
</reference>
<dbReference type="PANTHER" id="PTHR43510">
    <property type="entry name" value="AMINOTRANSFERASE FUNCTION, HYPOTHETICAL (EUROFUNG)"/>
    <property type="match status" value="1"/>
</dbReference>
<dbReference type="NCBIfam" id="NF005593">
    <property type="entry name" value="PRK07324.1"/>
    <property type="match status" value="1"/>
</dbReference>
<dbReference type="PANTHER" id="PTHR43510:SF1">
    <property type="entry name" value="AMINOTRANSFERASE FUNCTION, HYPOTHETICAL (EUROFUNG)"/>
    <property type="match status" value="1"/>
</dbReference>
<dbReference type="GO" id="GO:0030170">
    <property type="term" value="F:pyridoxal phosphate binding"/>
    <property type="evidence" value="ECO:0007669"/>
    <property type="project" value="InterPro"/>
</dbReference>
<proteinExistence type="inferred from homology"/>
<sequence length="374" mass="42136">MKIKQFAIEEWMNEYEDDAVYNLAETCVDSLTMEELITLSGDSYDEYFHSISKLRLSYGHITGSPRFKENVANLYKTMKPENVLSMNGAIGANFLLLYSLIEPGDEVVCVDPTYQQLHSVPESFGAVVKHLPLTYENRYLPDLEELESLVTSKTKLIIINNPNNPTGSVMDADYLKKIVEIARINDSYLLCDEVYRGIWQNPEAEIPAIADLYEKGISTGSMSKSLSLAGLRLGWIVASEEVIQKCITRRDYTTISNGMLDDLLAVHALTNYDKIMERNLKIARDNLRILDDWVSNEDKISYIKPEGGTTAILKYDSKISSEEFCINLYNDSGTFIAPGSCFGLEGTVRIGYCCSTKVLTEGLEKFSEYLKEVN</sequence>
<dbReference type="EMBL" id="CP017560">
    <property type="protein sequence ID" value="AOV08000.1"/>
    <property type="molecule type" value="Genomic_DNA"/>
</dbReference>
<dbReference type="Gene3D" id="3.40.640.10">
    <property type="entry name" value="Type I PLP-dependent aspartate aminotransferase-like (Major domain)"/>
    <property type="match status" value="1"/>
</dbReference>
<dbReference type="InterPro" id="IPR015421">
    <property type="entry name" value="PyrdxlP-dep_Trfase_major"/>
</dbReference>
<dbReference type="CDD" id="cd00609">
    <property type="entry name" value="AAT_like"/>
    <property type="match status" value="1"/>
</dbReference>
<keyword evidence="1 3" id="KW-0032">Aminotransferase</keyword>
<evidence type="ECO:0000259" key="2">
    <source>
        <dbReference type="Pfam" id="PF00155"/>
    </source>
</evidence>
<dbReference type="InterPro" id="IPR004838">
    <property type="entry name" value="NHTrfase_class1_PyrdxlP-BS"/>
</dbReference>
<dbReference type="SUPFAM" id="SSF53383">
    <property type="entry name" value="PLP-dependent transferases"/>
    <property type="match status" value="1"/>
</dbReference>
<dbReference type="Gene3D" id="3.90.1150.10">
    <property type="entry name" value="Aspartate Aminotransferase, domain 1"/>
    <property type="match status" value="1"/>
</dbReference>
<evidence type="ECO:0000256" key="1">
    <source>
        <dbReference type="RuleBase" id="RU000481"/>
    </source>
</evidence>
<dbReference type="Pfam" id="PF00155">
    <property type="entry name" value="Aminotran_1_2"/>
    <property type="match status" value="1"/>
</dbReference>
<comment type="similarity">
    <text evidence="1">Belongs to the class-I pyridoxal-phosphate-dependent aminotransferase family.</text>
</comment>
<dbReference type="InterPro" id="IPR015424">
    <property type="entry name" value="PyrdxlP-dep_Trfase"/>
</dbReference>
<dbReference type="GO" id="GO:0008483">
    <property type="term" value="F:transaminase activity"/>
    <property type="evidence" value="ECO:0007669"/>
    <property type="project" value="UniProtKB-KW"/>
</dbReference>
<evidence type="ECO:0000313" key="3">
    <source>
        <dbReference type="EMBL" id="AOV08000.1"/>
    </source>
</evidence>
<comment type="cofactor">
    <cofactor evidence="1">
        <name>pyridoxal 5'-phosphate</name>
        <dbReference type="ChEBI" id="CHEBI:597326"/>
    </cofactor>
</comment>